<evidence type="ECO:0000259" key="2">
    <source>
        <dbReference type="Pfam" id="PF13472"/>
    </source>
</evidence>
<reference evidence="4" key="1">
    <citation type="journal article" date="2019" name="Int. J. Syst. Evol. Microbiol.">
        <title>The Global Catalogue of Microorganisms (GCM) 10K type strain sequencing project: providing services to taxonomists for standard genome sequencing and annotation.</title>
        <authorList>
            <consortium name="The Broad Institute Genomics Platform"/>
            <consortium name="The Broad Institute Genome Sequencing Center for Infectious Disease"/>
            <person name="Wu L."/>
            <person name="Ma J."/>
        </authorList>
    </citation>
    <scope>NUCLEOTIDE SEQUENCE [LARGE SCALE GENOMIC DNA]</scope>
    <source>
        <strain evidence="4">KCTC 52232</strain>
    </source>
</reference>
<dbReference type="Gene3D" id="3.40.50.1110">
    <property type="entry name" value="SGNH hydrolase"/>
    <property type="match status" value="1"/>
</dbReference>
<sequence length="227" mass="26294">MKKHFIIALAFSLFTVVQFAKAQQVPNPKPPMWDDVQAIKRYDGMFAPPQHPIIFTGSSSIRRWDDAQWIFANYPVLNRGIGGAVTNDVLFYLNDIVLKYQPKQIVLYVGENDLVDKRLNSTVDSVYNRTMKLYSAIRAKMPEVPILYIGMKPSPSREVIVPMELEFNKRMKDFFAKEKNTKFIDIYPLMLAKDGKMRPELYVGDKLHMTKLGYDIWEKAVKPNLIK</sequence>
<dbReference type="InterPro" id="IPR051532">
    <property type="entry name" value="Ester_Hydrolysis_Enzymes"/>
</dbReference>
<dbReference type="RefSeq" id="WP_377127375.1">
    <property type="nucleotide sequence ID" value="NZ_JBHUHN010000001.1"/>
</dbReference>
<protein>
    <submittedName>
        <fullName evidence="3">GDSL-type esterase/lipase family protein</fullName>
    </submittedName>
</protein>
<gene>
    <name evidence="3" type="ORF">ACFSYC_11415</name>
</gene>
<accession>A0ABW5XQQ5</accession>
<dbReference type="EMBL" id="JBHUON010000012">
    <property type="protein sequence ID" value="MFD2865296.1"/>
    <property type="molecule type" value="Genomic_DNA"/>
</dbReference>
<feature type="chain" id="PRO_5045419668" evidence="1">
    <location>
        <begin position="23"/>
        <end position="227"/>
    </location>
</feature>
<keyword evidence="1" id="KW-0732">Signal</keyword>
<name>A0ABW5XQQ5_9SPHI</name>
<dbReference type="PANTHER" id="PTHR30383:SF5">
    <property type="entry name" value="SGNH HYDROLASE-TYPE ESTERASE DOMAIN-CONTAINING PROTEIN"/>
    <property type="match status" value="1"/>
</dbReference>
<comment type="caution">
    <text evidence="3">The sequence shown here is derived from an EMBL/GenBank/DDBJ whole genome shotgun (WGS) entry which is preliminary data.</text>
</comment>
<evidence type="ECO:0000256" key="1">
    <source>
        <dbReference type="SAM" id="SignalP"/>
    </source>
</evidence>
<evidence type="ECO:0000313" key="3">
    <source>
        <dbReference type="EMBL" id="MFD2865296.1"/>
    </source>
</evidence>
<proteinExistence type="predicted"/>
<keyword evidence="4" id="KW-1185">Reference proteome</keyword>
<dbReference type="InterPro" id="IPR036514">
    <property type="entry name" value="SGNH_hydro_sf"/>
</dbReference>
<feature type="domain" description="SGNH hydrolase-type esterase" evidence="2">
    <location>
        <begin position="73"/>
        <end position="216"/>
    </location>
</feature>
<organism evidence="3 4">
    <name type="scientific">Mucilaginibacter antarcticus</name>
    <dbReference type="NCBI Taxonomy" id="1855725"/>
    <lineage>
        <taxon>Bacteria</taxon>
        <taxon>Pseudomonadati</taxon>
        <taxon>Bacteroidota</taxon>
        <taxon>Sphingobacteriia</taxon>
        <taxon>Sphingobacteriales</taxon>
        <taxon>Sphingobacteriaceae</taxon>
        <taxon>Mucilaginibacter</taxon>
    </lineage>
</organism>
<dbReference type="SUPFAM" id="SSF52266">
    <property type="entry name" value="SGNH hydrolase"/>
    <property type="match status" value="1"/>
</dbReference>
<dbReference type="Proteomes" id="UP001597601">
    <property type="component" value="Unassembled WGS sequence"/>
</dbReference>
<dbReference type="Pfam" id="PF13472">
    <property type="entry name" value="Lipase_GDSL_2"/>
    <property type="match status" value="1"/>
</dbReference>
<evidence type="ECO:0000313" key="4">
    <source>
        <dbReference type="Proteomes" id="UP001597601"/>
    </source>
</evidence>
<dbReference type="PANTHER" id="PTHR30383">
    <property type="entry name" value="THIOESTERASE 1/PROTEASE 1/LYSOPHOSPHOLIPASE L1"/>
    <property type="match status" value="1"/>
</dbReference>
<feature type="signal peptide" evidence="1">
    <location>
        <begin position="1"/>
        <end position="22"/>
    </location>
</feature>
<dbReference type="InterPro" id="IPR013830">
    <property type="entry name" value="SGNH_hydro"/>
</dbReference>